<dbReference type="InterPro" id="IPR001647">
    <property type="entry name" value="HTH_TetR"/>
</dbReference>
<evidence type="ECO:0000259" key="6">
    <source>
        <dbReference type="PROSITE" id="PS50977"/>
    </source>
</evidence>
<dbReference type="InterPro" id="IPR009057">
    <property type="entry name" value="Homeodomain-like_sf"/>
</dbReference>
<keyword evidence="8" id="KW-1185">Reference proteome</keyword>
<protein>
    <submittedName>
        <fullName evidence="7">TetR/AcrR family transcriptional regulator</fullName>
    </submittedName>
</protein>
<dbReference type="Gene3D" id="1.10.357.10">
    <property type="entry name" value="Tetracycline Repressor, domain 2"/>
    <property type="match status" value="1"/>
</dbReference>
<feature type="region of interest" description="Disordered" evidence="5">
    <location>
        <begin position="1"/>
        <end position="21"/>
    </location>
</feature>
<keyword evidence="3" id="KW-0804">Transcription</keyword>
<evidence type="ECO:0000256" key="2">
    <source>
        <dbReference type="ARBA" id="ARBA00023125"/>
    </source>
</evidence>
<evidence type="ECO:0000313" key="7">
    <source>
        <dbReference type="EMBL" id="MFC4997874.1"/>
    </source>
</evidence>
<gene>
    <name evidence="7" type="ORF">ACFPIJ_08535</name>
</gene>
<evidence type="ECO:0000256" key="5">
    <source>
        <dbReference type="SAM" id="MobiDB-lite"/>
    </source>
</evidence>
<reference evidence="8" key="1">
    <citation type="journal article" date="2019" name="Int. J. Syst. Evol. Microbiol.">
        <title>The Global Catalogue of Microorganisms (GCM) 10K type strain sequencing project: providing services to taxonomists for standard genome sequencing and annotation.</title>
        <authorList>
            <consortium name="The Broad Institute Genomics Platform"/>
            <consortium name="The Broad Institute Genome Sequencing Center for Infectious Disease"/>
            <person name="Wu L."/>
            <person name="Ma J."/>
        </authorList>
    </citation>
    <scope>NUCLEOTIDE SEQUENCE [LARGE SCALE GENOMIC DNA]</scope>
    <source>
        <strain evidence="8">CGMCC 4.7152</strain>
    </source>
</reference>
<dbReference type="Proteomes" id="UP001595912">
    <property type="component" value="Unassembled WGS sequence"/>
</dbReference>
<dbReference type="InterPro" id="IPR036271">
    <property type="entry name" value="Tet_transcr_reg_TetR-rel_C_sf"/>
</dbReference>
<dbReference type="PANTHER" id="PTHR30055">
    <property type="entry name" value="HTH-TYPE TRANSCRIPTIONAL REGULATOR RUTR"/>
    <property type="match status" value="1"/>
</dbReference>
<dbReference type="EMBL" id="JBHSIU010000010">
    <property type="protein sequence ID" value="MFC4997874.1"/>
    <property type="molecule type" value="Genomic_DNA"/>
</dbReference>
<organism evidence="7 8">
    <name type="scientific">Dactylosporangium cerinum</name>
    <dbReference type="NCBI Taxonomy" id="1434730"/>
    <lineage>
        <taxon>Bacteria</taxon>
        <taxon>Bacillati</taxon>
        <taxon>Actinomycetota</taxon>
        <taxon>Actinomycetes</taxon>
        <taxon>Micromonosporales</taxon>
        <taxon>Micromonosporaceae</taxon>
        <taxon>Dactylosporangium</taxon>
    </lineage>
</organism>
<evidence type="ECO:0000256" key="3">
    <source>
        <dbReference type="ARBA" id="ARBA00023163"/>
    </source>
</evidence>
<dbReference type="Gene3D" id="1.10.10.60">
    <property type="entry name" value="Homeodomain-like"/>
    <property type="match status" value="1"/>
</dbReference>
<keyword evidence="2 4" id="KW-0238">DNA-binding</keyword>
<name>A0ABV9VP51_9ACTN</name>
<evidence type="ECO:0000256" key="1">
    <source>
        <dbReference type="ARBA" id="ARBA00023015"/>
    </source>
</evidence>
<evidence type="ECO:0000256" key="4">
    <source>
        <dbReference type="PROSITE-ProRule" id="PRU00335"/>
    </source>
</evidence>
<dbReference type="Pfam" id="PF00440">
    <property type="entry name" value="TetR_N"/>
    <property type="match status" value="1"/>
</dbReference>
<proteinExistence type="predicted"/>
<accession>A0ABV9VP51</accession>
<dbReference type="SUPFAM" id="SSF48498">
    <property type="entry name" value="Tetracyclin repressor-like, C-terminal domain"/>
    <property type="match status" value="1"/>
</dbReference>
<dbReference type="PRINTS" id="PR00455">
    <property type="entry name" value="HTHTETR"/>
</dbReference>
<dbReference type="PROSITE" id="PS50977">
    <property type="entry name" value="HTH_TETR_2"/>
    <property type="match status" value="1"/>
</dbReference>
<evidence type="ECO:0000313" key="8">
    <source>
        <dbReference type="Proteomes" id="UP001595912"/>
    </source>
</evidence>
<sequence length="211" mass="23294">MDDLNSTRRRPGRPRAGDAGPTRDVILRVATDLFARNGFDAVSLRAVADAAGVDVATVHHHAGGKLVLYQSCFALVFEAERRALEPVIAAAAEPGGDLLAALHRVVDAFVDFLEERPETTGLWLRRWLEPQRHAGIDEQFSTPLYDQVERVLAAADRAGVLHEPQPHLAVRSLIWAVHAHAVTGLHGEIPADSRFALRAFVHRWLERMYGP</sequence>
<feature type="DNA-binding region" description="H-T-H motif" evidence="4">
    <location>
        <begin position="43"/>
        <end position="62"/>
    </location>
</feature>
<dbReference type="PANTHER" id="PTHR30055:SF234">
    <property type="entry name" value="HTH-TYPE TRANSCRIPTIONAL REGULATOR BETI"/>
    <property type="match status" value="1"/>
</dbReference>
<dbReference type="SUPFAM" id="SSF46689">
    <property type="entry name" value="Homeodomain-like"/>
    <property type="match status" value="1"/>
</dbReference>
<dbReference type="RefSeq" id="WP_380114118.1">
    <property type="nucleotide sequence ID" value="NZ_JBHSIU010000010.1"/>
</dbReference>
<comment type="caution">
    <text evidence="7">The sequence shown here is derived from an EMBL/GenBank/DDBJ whole genome shotgun (WGS) entry which is preliminary data.</text>
</comment>
<keyword evidence="1" id="KW-0805">Transcription regulation</keyword>
<dbReference type="InterPro" id="IPR050109">
    <property type="entry name" value="HTH-type_TetR-like_transc_reg"/>
</dbReference>
<feature type="domain" description="HTH tetR-type" evidence="6">
    <location>
        <begin position="20"/>
        <end position="80"/>
    </location>
</feature>